<keyword evidence="1" id="KW-0472">Membrane</keyword>
<sequence length="189" mass="21552">MEDSIMFTIHSWPILVSAFCIFLLYLFFGTKYRAGQNLVLITFALYLSAVIHLVFFPIEVNIGKYANLTPWYKTINFIPILTIDLTTFVLNILMLLPFGMYLPLIFGKADSVKTIMKKGLLFSFTLETLQLIIRITLGSGRSTDVNDLIANTLGAVIGYLIFRKMYKIKALKSILSKLMVKEKKLEYQG</sequence>
<gene>
    <name evidence="3" type="ORF">EV146_11422</name>
</gene>
<feature type="transmembrane region" description="Helical" evidence="1">
    <location>
        <begin position="38"/>
        <end position="58"/>
    </location>
</feature>
<dbReference type="InterPro" id="IPR006976">
    <property type="entry name" value="VanZ-like"/>
</dbReference>
<evidence type="ECO:0000313" key="3">
    <source>
        <dbReference type="EMBL" id="TCN20405.1"/>
    </source>
</evidence>
<dbReference type="AlphaFoldDB" id="A0A4R2B2X3"/>
<feature type="domain" description="VanZ-like" evidence="2">
    <location>
        <begin position="43"/>
        <end position="163"/>
    </location>
</feature>
<proteinExistence type="predicted"/>
<name>A0A4R2B2X3_9BACI</name>
<dbReference type="Proteomes" id="UP000295689">
    <property type="component" value="Unassembled WGS sequence"/>
</dbReference>
<dbReference type="EMBL" id="SLVV01000014">
    <property type="protein sequence ID" value="TCN20405.1"/>
    <property type="molecule type" value="Genomic_DNA"/>
</dbReference>
<accession>A0A4R2B2X3</accession>
<dbReference type="InterPro" id="IPR053150">
    <property type="entry name" value="Teicoplanin_resist-assoc"/>
</dbReference>
<dbReference type="RefSeq" id="WP_132011013.1">
    <property type="nucleotide sequence ID" value="NZ_JABUHM010000012.1"/>
</dbReference>
<feature type="transmembrane region" description="Helical" evidence="1">
    <location>
        <begin position="6"/>
        <end position="26"/>
    </location>
</feature>
<feature type="transmembrane region" description="Helical" evidence="1">
    <location>
        <begin position="119"/>
        <end position="137"/>
    </location>
</feature>
<evidence type="ECO:0000256" key="1">
    <source>
        <dbReference type="SAM" id="Phobius"/>
    </source>
</evidence>
<keyword evidence="4" id="KW-1185">Reference proteome</keyword>
<dbReference type="PANTHER" id="PTHR36834:SF2">
    <property type="entry name" value="MEMBRANE PROTEIN"/>
    <property type="match status" value="1"/>
</dbReference>
<reference evidence="3 4" key="1">
    <citation type="journal article" date="2015" name="Stand. Genomic Sci.">
        <title>Genomic Encyclopedia of Bacterial and Archaeal Type Strains, Phase III: the genomes of soil and plant-associated and newly described type strains.</title>
        <authorList>
            <person name="Whitman W.B."/>
            <person name="Woyke T."/>
            <person name="Klenk H.P."/>
            <person name="Zhou Y."/>
            <person name="Lilburn T.G."/>
            <person name="Beck B.J."/>
            <person name="De Vos P."/>
            <person name="Vandamme P."/>
            <person name="Eisen J.A."/>
            <person name="Garrity G."/>
            <person name="Hugenholtz P."/>
            <person name="Kyrpides N.C."/>
        </authorList>
    </citation>
    <scope>NUCLEOTIDE SEQUENCE [LARGE SCALE GENOMIC DNA]</scope>
    <source>
        <strain evidence="3 4">CV53</strain>
    </source>
</reference>
<dbReference type="PANTHER" id="PTHR36834">
    <property type="entry name" value="MEMBRANE PROTEIN-RELATED"/>
    <property type="match status" value="1"/>
</dbReference>
<keyword evidence="1" id="KW-1133">Transmembrane helix</keyword>
<comment type="caution">
    <text evidence="3">The sequence shown here is derived from an EMBL/GenBank/DDBJ whole genome shotgun (WGS) entry which is preliminary data.</text>
</comment>
<organism evidence="3 4">
    <name type="scientific">Mesobacillus foraminis</name>
    <dbReference type="NCBI Taxonomy" id="279826"/>
    <lineage>
        <taxon>Bacteria</taxon>
        <taxon>Bacillati</taxon>
        <taxon>Bacillota</taxon>
        <taxon>Bacilli</taxon>
        <taxon>Bacillales</taxon>
        <taxon>Bacillaceae</taxon>
        <taxon>Mesobacillus</taxon>
    </lineage>
</organism>
<evidence type="ECO:0000313" key="4">
    <source>
        <dbReference type="Proteomes" id="UP000295689"/>
    </source>
</evidence>
<feature type="transmembrane region" description="Helical" evidence="1">
    <location>
        <begin position="149"/>
        <end position="166"/>
    </location>
</feature>
<keyword evidence="1" id="KW-0812">Transmembrane</keyword>
<feature type="transmembrane region" description="Helical" evidence="1">
    <location>
        <begin position="78"/>
        <end position="107"/>
    </location>
</feature>
<protein>
    <submittedName>
        <fullName evidence="3">Glycopeptide antibiotics resistance protein</fullName>
    </submittedName>
</protein>
<dbReference type="Pfam" id="PF04892">
    <property type="entry name" value="VanZ"/>
    <property type="match status" value="1"/>
</dbReference>
<evidence type="ECO:0000259" key="2">
    <source>
        <dbReference type="Pfam" id="PF04892"/>
    </source>
</evidence>